<evidence type="ECO:0000256" key="1">
    <source>
        <dbReference type="SAM" id="MobiDB-lite"/>
    </source>
</evidence>
<accession>A0ABU9VX58</accession>
<gene>
    <name evidence="2" type="ORF">AAIG11_14850</name>
</gene>
<feature type="region of interest" description="Disordered" evidence="1">
    <location>
        <begin position="60"/>
        <end position="107"/>
    </location>
</feature>
<dbReference type="EMBL" id="JBCITM010000021">
    <property type="protein sequence ID" value="MEN1761763.1"/>
    <property type="molecule type" value="Genomic_DNA"/>
</dbReference>
<keyword evidence="3" id="KW-1185">Reference proteome</keyword>
<name>A0ABU9VX58_9CLOT</name>
<reference evidence="2 3" key="1">
    <citation type="submission" date="2024-04" db="EMBL/GenBank/DDBJ databases">
        <title>Genome sequencing and metabolic network reconstruction of aminoacids and betaine degradation by Anoxynatronum sibiricum.</title>
        <authorList>
            <person name="Detkova E.N."/>
            <person name="Boltjanskaja Y.V."/>
            <person name="Mardanov A.V."/>
            <person name="Kevbrin V."/>
        </authorList>
    </citation>
    <scope>NUCLEOTIDE SEQUENCE [LARGE SCALE GENOMIC DNA]</scope>
    <source>
        <strain evidence="2 3">Z-7981</strain>
    </source>
</reference>
<evidence type="ECO:0000313" key="2">
    <source>
        <dbReference type="EMBL" id="MEN1761763.1"/>
    </source>
</evidence>
<proteinExistence type="predicted"/>
<sequence>MEEKMKRFGELMASNEGMAEEVYGLETAEDVQNLLAEKGLDLTLEEIDEMKQRLTKMAEEGMEGKEMADGGLESVAGGMPHHYPGTPNPPGPAPLPPWDRPKTPPTW</sequence>
<dbReference type="Proteomes" id="UP001407405">
    <property type="component" value="Unassembled WGS sequence"/>
</dbReference>
<feature type="compositionally biased region" description="Pro residues" evidence="1">
    <location>
        <begin position="86"/>
        <end position="107"/>
    </location>
</feature>
<organism evidence="2 3">
    <name type="scientific">Anoxynatronum sibiricum</name>
    <dbReference type="NCBI Taxonomy" id="210623"/>
    <lineage>
        <taxon>Bacteria</taxon>
        <taxon>Bacillati</taxon>
        <taxon>Bacillota</taxon>
        <taxon>Clostridia</taxon>
        <taxon>Eubacteriales</taxon>
        <taxon>Clostridiaceae</taxon>
        <taxon>Anoxynatronum</taxon>
    </lineage>
</organism>
<comment type="caution">
    <text evidence="2">The sequence shown here is derived from an EMBL/GenBank/DDBJ whole genome shotgun (WGS) entry which is preliminary data.</text>
</comment>
<evidence type="ECO:0000313" key="3">
    <source>
        <dbReference type="Proteomes" id="UP001407405"/>
    </source>
</evidence>
<protein>
    <submittedName>
        <fullName evidence="2">Uncharacterized protein</fullName>
    </submittedName>
</protein>
<dbReference type="RefSeq" id="WP_343187049.1">
    <property type="nucleotide sequence ID" value="NZ_JBCITM010000021.1"/>
</dbReference>